<evidence type="ECO:0000313" key="3">
    <source>
        <dbReference type="Proteomes" id="UP000821866"/>
    </source>
</evidence>
<dbReference type="AlphaFoldDB" id="A0A9J6CTV1"/>
<comment type="caution">
    <text evidence="2">The sequence shown here is derived from an EMBL/GenBank/DDBJ whole genome shotgun (WGS) entry which is preliminary data.</text>
</comment>
<feature type="domain" description="PiggyBac transposable element-derived protein" evidence="1">
    <location>
        <begin position="1"/>
        <end position="125"/>
    </location>
</feature>
<gene>
    <name evidence="2" type="ORF">HPB51_029509</name>
</gene>
<dbReference type="InterPro" id="IPR029526">
    <property type="entry name" value="PGBD"/>
</dbReference>
<dbReference type="EMBL" id="JABSTU010006836">
    <property type="protein sequence ID" value="KAH7932092.1"/>
    <property type="molecule type" value="Genomic_DNA"/>
</dbReference>
<evidence type="ECO:0000313" key="2">
    <source>
        <dbReference type="EMBL" id="KAH7932092.1"/>
    </source>
</evidence>
<reference evidence="2" key="2">
    <citation type="submission" date="2021-09" db="EMBL/GenBank/DDBJ databases">
        <authorList>
            <person name="Jia N."/>
            <person name="Wang J."/>
            <person name="Shi W."/>
            <person name="Du L."/>
            <person name="Sun Y."/>
            <person name="Zhan W."/>
            <person name="Jiang J."/>
            <person name="Wang Q."/>
            <person name="Zhang B."/>
            <person name="Ji P."/>
            <person name="Sakyi L.B."/>
            <person name="Cui X."/>
            <person name="Yuan T."/>
            <person name="Jiang B."/>
            <person name="Yang W."/>
            <person name="Lam T.T.-Y."/>
            <person name="Chang Q."/>
            <person name="Ding S."/>
            <person name="Wang X."/>
            <person name="Zhu J."/>
            <person name="Ruan X."/>
            <person name="Zhao L."/>
            <person name="Wei J."/>
            <person name="Que T."/>
            <person name="Du C."/>
            <person name="Cheng J."/>
            <person name="Dai P."/>
            <person name="Han X."/>
            <person name="Huang E."/>
            <person name="Gao Y."/>
            <person name="Liu J."/>
            <person name="Shao H."/>
            <person name="Ye R."/>
            <person name="Li L."/>
            <person name="Wei W."/>
            <person name="Wang X."/>
            <person name="Wang C."/>
            <person name="Huo Q."/>
            <person name="Li W."/>
            <person name="Guo W."/>
            <person name="Chen H."/>
            <person name="Chen S."/>
            <person name="Zhou L."/>
            <person name="Zhou L."/>
            <person name="Ni X."/>
            <person name="Tian J."/>
            <person name="Zhou Y."/>
            <person name="Sheng Y."/>
            <person name="Liu T."/>
            <person name="Pan Y."/>
            <person name="Xia L."/>
            <person name="Li J."/>
            <person name="Zhao F."/>
            <person name="Cao W."/>
        </authorList>
    </citation>
    <scope>NUCLEOTIDE SEQUENCE</scope>
    <source>
        <strain evidence="2">Rmic-2018</strain>
        <tissue evidence="2">Larvae</tissue>
    </source>
</reference>
<evidence type="ECO:0000259" key="1">
    <source>
        <dbReference type="Pfam" id="PF13843"/>
    </source>
</evidence>
<dbReference type="Proteomes" id="UP000821866">
    <property type="component" value="Unassembled WGS sequence"/>
</dbReference>
<keyword evidence="3" id="KW-1185">Reference proteome</keyword>
<dbReference type="Pfam" id="PF13843">
    <property type="entry name" value="DDE_Tnp_1_7"/>
    <property type="match status" value="1"/>
</dbReference>
<dbReference type="PANTHER" id="PTHR46599">
    <property type="entry name" value="PIGGYBAC TRANSPOSABLE ELEMENT-DERIVED PROTEIN 4"/>
    <property type="match status" value="1"/>
</dbReference>
<proteinExistence type="predicted"/>
<name>A0A9J6CTV1_RHIMP</name>
<protein>
    <recommendedName>
        <fullName evidence="1">PiggyBac transposable element-derived protein domain-containing protein</fullName>
    </recommendedName>
</protein>
<accession>A0A9J6CTV1</accession>
<dbReference type="PANTHER" id="PTHR46599:SF3">
    <property type="entry name" value="PIGGYBAC TRANSPOSABLE ELEMENT-DERIVED PROTEIN 4"/>
    <property type="match status" value="1"/>
</dbReference>
<sequence>MKFVGLIIYMGIVKVPRLKLYWNVGQLYSGLLPRRIMPRCHFIALLAMLHVADWDDVSQLSRGKLRFVWWLMEHVNQVSANLFQRNRDLSVDERMVKFKGRSGIWQYMKDKITKWGYKLRVLADPGTGSRYLLAVH</sequence>
<organism evidence="2 3">
    <name type="scientific">Rhipicephalus microplus</name>
    <name type="common">Cattle tick</name>
    <name type="synonym">Boophilus microplus</name>
    <dbReference type="NCBI Taxonomy" id="6941"/>
    <lineage>
        <taxon>Eukaryota</taxon>
        <taxon>Metazoa</taxon>
        <taxon>Ecdysozoa</taxon>
        <taxon>Arthropoda</taxon>
        <taxon>Chelicerata</taxon>
        <taxon>Arachnida</taxon>
        <taxon>Acari</taxon>
        <taxon>Parasitiformes</taxon>
        <taxon>Ixodida</taxon>
        <taxon>Ixodoidea</taxon>
        <taxon>Ixodidae</taxon>
        <taxon>Rhipicephalinae</taxon>
        <taxon>Rhipicephalus</taxon>
        <taxon>Boophilus</taxon>
    </lineage>
</organism>
<reference evidence="2" key="1">
    <citation type="journal article" date="2020" name="Cell">
        <title>Large-Scale Comparative Analyses of Tick Genomes Elucidate Their Genetic Diversity and Vector Capacities.</title>
        <authorList>
            <consortium name="Tick Genome and Microbiome Consortium (TIGMIC)"/>
            <person name="Jia N."/>
            <person name="Wang J."/>
            <person name="Shi W."/>
            <person name="Du L."/>
            <person name="Sun Y."/>
            <person name="Zhan W."/>
            <person name="Jiang J.F."/>
            <person name="Wang Q."/>
            <person name="Zhang B."/>
            <person name="Ji P."/>
            <person name="Bell-Sakyi L."/>
            <person name="Cui X.M."/>
            <person name="Yuan T.T."/>
            <person name="Jiang B.G."/>
            <person name="Yang W.F."/>
            <person name="Lam T.T."/>
            <person name="Chang Q.C."/>
            <person name="Ding S.J."/>
            <person name="Wang X.J."/>
            <person name="Zhu J.G."/>
            <person name="Ruan X.D."/>
            <person name="Zhao L."/>
            <person name="Wei J.T."/>
            <person name="Ye R.Z."/>
            <person name="Que T.C."/>
            <person name="Du C.H."/>
            <person name="Zhou Y.H."/>
            <person name="Cheng J.X."/>
            <person name="Dai P.F."/>
            <person name="Guo W.B."/>
            <person name="Han X.H."/>
            <person name="Huang E.J."/>
            <person name="Li L.F."/>
            <person name="Wei W."/>
            <person name="Gao Y.C."/>
            <person name="Liu J.Z."/>
            <person name="Shao H.Z."/>
            <person name="Wang X."/>
            <person name="Wang C.C."/>
            <person name="Yang T.C."/>
            <person name="Huo Q.B."/>
            <person name="Li W."/>
            <person name="Chen H.Y."/>
            <person name="Chen S.E."/>
            <person name="Zhou L.G."/>
            <person name="Ni X.B."/>
            <person name="Tian J.H."/>
            <person name="Sheng Y."/>
            <person name="Liu T."/>
            <person name="Pan Y.S."/>
            <person name="Xia L.Y."/>
            <person name="Li J."/>
            <person name="Zhao F."/>
            <person name="Cao W.C."/>
        </authorList>
    </citation>
    <scope>NUCLEOTIDE SEQUENCE</scope>
    <source>
        <strain evidence="2">Rmic-2018</strain>
    </source>
</reference>